<dbReference type="OrthoDB" id="15189at2759"/>
<keyword evidence="6" id="KW-1015">Disulfide bond</keyword>
<dbReference type="RefSeq" id="XP_018267797.1">
    <property type="nucleotide sequence ID" value="XM_018418312.1"/>
</dbReference>
<feature type="chain" id="PRO_5006157819" description="Peptidase A1 domain-containing protein" evidence="9">
    <location>
        <begin position="24"/>
        <end position="533"/>
    </location>
</feature>
<gene>
    <name evidence="11" type="ORF">RHOBADRAFT_56369</name>
</gene>
<feature type="disulfide bond" evidence="6">
    <location>
        <begin position="252"/>
        <end position="257"/>
    </location>
</feature>
<protein>
    <recommendedName>
        <fullName evidence="10">Peptidase A1 domain-containing protein</fullName>
    </recommendedName>
</protein>
<keyword evidence="4 7" id="KW-0378">Hydrolase</keyword>
<dbReference type="PRINTS" id="PR00792">
    <property type="entry name" value="PEPSIN"/>
</dbReference>
<evidence type="ECO:0000256" key="2">
    <source>
        <dbReference type="ARBA" id="ARBA00022670"/>
    </source>
</evidence>
<feature type="active site" evidence="5">
    <location>
        <position position="239"/>
    </location>
</feature>
<evidence type="ECO:0000256" key="8">
    <source>
        <dbReference type="SAM" id="MobiDB-lite"/>
    </source>
</evidence>
<feature type="domain" description="Peptidase A1" evidence="10">
    <location>
        <begin position="221"/>
        <end position="530"/>
    </location>
</feature>
<dbReference type="STRING" id="578459.A0A0P9GG09"/>
<proteinExistence type="inferred from homology"/>
<dbReference type="InterPro" id="IPR001461">
    <property type="entry name" value="Aspartic_peptidase_A1"/>
</dbReference>
<dbReference type="InterPro" id="IPR001969">
    <property type="entry name" value="Aspartic_peptidase_AS"/>
</dbReference>
<feature type="disulfide bond" evidence="6">
    <location>
        <begin position="455"/>
        <end position="492"/>
    </location>
</feature>
<keyword evidence="9" id="KW-0732">Signal</keyword>
<organism evidence="11 12">
    <name type="scientific">Rhodotorula graminis (strain WP1)</name>
    <dbReference type="NCBI Taxonomy" id="578459"/>
    <lineage>
        <taxon>Eukaryota</taxon>
        <taxon>Fungi</taxon>
        <taxon>Dikarya</taxon>
        <taxon>Basidiomycota</taxon>
        <taxon>Pucciniomycotina</taxon>
        <taxon>Microbotryomycetes</taxon>
        <taxon>Sporidiobolales</taxon>
        <taxon>Sporidiobolaceae</taxon>
        <taxon>Rhodotorula</taxon>
    </lineage>
</organism>
<dbReference type="GO" id="GO:0004190">
    <property type="term" value="F:aspartic-type endopeptidase activity"/>
    <property type="evidence" value="ECO:0007669"/>
    <property type="project" value="UniProtKB-KW"/>
</dbReference>
<keyword evidence="12" id="KW-1185">Reference proteome</keyword>
<evidence type="ECO:0000256" key="4">
    <source>
        <dbReference type="ARBA" id="ARBA00022801"/>
    </source>
</evidence>
<dbReference type="GeneID" id="28978759"/>
<evidence type="ECO:0000256" key="3">
    <source>
        <dbReference type="ARBA" id="ARBA00022750"/>
    </source>
</evidence>
<dbReference type="CDD" id="cd05471">
    <property type="entry name" value="pepsin_like"/>
    <property type="match status" value="1"/>
</dbReference>
<keyword evidence="2 7" id="KW-0645">Protease</keyword>
<dbReference type="AlphaFoldDB" id="A0A0P9GG09"/>
<evidence type="ECO:0000259" key="10">
    <source>
        <dbReference type="PROSITE" id="PS51767"/>
    </source>
</evidence>
<dbReference type="FunFam" id="2.40.70.10:FF:000115">
    <property type="entry name" value="Lysosomal aspartic protease"/>
    <property type="match status" value="1"/>
</dbReference>
<evidence type="ECO:0000256" key="9">
    <source>
        <dbReference type="SAM" id="SignalP"/>
    </source>
</evidence>
<sequence length="533" mass="54685">MRSTLSFSLCSALLAATAPLGGAVPTRTPPAASSTSSAVPPEQDAAGGIKISLHRRGSAELQQEDGSIDFGRSHAHLARARAKYVRGLENFELNTGESHFLAPSFVDPTLLPGGGGGPDSRKANETLKRRAAWGDSTEASLDWAGDDAKLKKRAVSGDKVFGAGSGRLHGVPPPSPASAGPIANRRALEKRAVYNPKVVYNPKSGTKSGAVALTDHDGTLYTGALSIGTPAKTFIIDFDTGSSDLWVPSSTCTSAACNPHTKYDPSGSTTSKVVAGKSLSVTYGDGSSTTGVVYTDTVAISGLAATQQTFGVATALSSDFANDPYDGLMGMGYQSISTLGASPLFQTLVSQGKVASGKFSFHLADSGSELYLGGMNSALFTASSTKAYPVVSQSYWLLAAKANVGGSAVGSVGQFNAIIDTGTSVIVAPTASARQFWAAVPNSGVYGSGYYTYPCAAGPSISFSFGQTFGEQWAISPESLNLGKVSSGSDRCVGAIVGADIGINAWILGASFLENVYSTFDVSSNTVSFSDLA</sequence>
<dbReference type="SUPFAM" id="SSF50630">
    <property type="entry name" value="Acid proteases"/>
    <property type="match status" value="1"/>
</dbReference>
<dbReference type="Pfam" id="PF00026">
    <property type="entry name" value="Asp"/>
    <property type="match status" value="1"/>
</dbReference>
<feature type="active site" evidence="5">
    <location>
        <position position="420"/>
    </location>
</feature>
<keyword evidence="3 7" id="KW-0064">Aspartyl protease</keyword>
<accession>A0A0P9GG09</accession>
<dbReference type="Gene3D" id="2.40.70.10">
    <property type="entry name" value="Acid Proteases"/>
    <property type="match status" value="2"/>
</dbReference>
<evidence type="ECO:0000256" key="7">
    <source>
        <dbReference type="RuleBase" id="RU000454"/>
    </source>
</evidence>
<name>A0A0P9GG09_RHOGW</name>
<dbReference type="PROSITE" id="PS00141">
    <property type="entry name" value="ASP_PROTEASE"/>
    <property type="match status" value="2"/>
</dbReference>
<evidence type="ECO:0000313" key="12">
    <source>
        <dbReference type="Proteomes" id="UP000053890"/>
    </source>
</evidence>
<dbReference type="InterPro" id="IPR033121">
    <property type="entry name" value="PEPTIDASE_A1"/>
</dbReference>
<comment type="similarity">
    <text evidence="1 7">Belongs to the peptidase A1 family.</text>
</comment>
<dbReference type="GO" id="GO:0006508">
    <property type="term" value="P:proteolysis"/>
    <property type="evidence" value="ECO:0007669"/>
    <property type="project" value="UniProtKB-KW"/>
</dbReference>
<dbReference type="Proteomes" id="UP000053890">
    <property type="component" value="Unassembled WGS sequence"/>
</dbReference>
<reference evidence="11 12" key="1">
    <citation type="journal article" date="2015" name="Front. Microbiol.">
        <title>Genome sequence of the plant growth promoting endophytic yeast Rhodotorula graminis WP1.</title>
        <authorList>
            <person name="Firrincieli A."/>
            <person name="Otillar R."/>
            <person name="Salamov A."/>
            <person name="Schmutz J."/>
            <person name="Khan Z."/>
            <person name="Redman R.S."/>
            <person name="Fleck N.D."/>
            <person name="Lindquist E."/>
            <person name="Grigoriev I.V."/>
            <person name="Doty S.L."/>
        </authorList>
    </citation>
    <scope>NUCLEOTIDE SEQUENCE [LARGE SCALE GENOMIC DNA]</scope>
    <source>
        <strain evidence="11 12">WP1</strain>
    </source>
</reference>
<feature type="compositionally biased region" description="Low complexity" evidence="8">
    <location>
        <begin position="21"/>
        <end position="41"/>
    </location>
</feature>
<feature type="signal peptide" evidence="9">
    <location>
        <begin position="1"/>
        <end position="23"/>
    </location>
</feature>
<dbReference type="OMA" id="SYANTWI"/>
<evidence type="ECO:0000256" key="6">
    <source>
        <dbReference type="PIRSR" id="PIRSR601461-2"/>
    </source>
</evidence>
<dbReference type="InterPro" id="IPR034164">
    <property type="entry name" value="Pepsin-like_dom"/>
</dbReference>
<dbReference type="PANTHER" id="PTHR47966">
    <property type="entry name" value="BETA-SITE APP-CLEAVING ENZYME, ISOFORM A-RELATED"/>
    <property type="match status" value="1"/>
</dbReference>
<feature type="region of interest" description="Disordered" evidence="8">
    <location>
        <begin position="21"/>
        <end position="44"/>
    </location>
</feature>
<dbReference type="PANTHER" id="PTHR47966:SF57">
    <property type="entry name" value="PEPTIDASE A1 DOMAIN-CONTAINING PROTEIN"/>
    <property type="match status" value="1"/>
</dbReference>
<evidence type="ECO:0000313" key="11">
    <source>
        <dbReference type="EMBL" id="KPV71748.1"/>
    </source>
</evidence>
<dbReference type="InterPro" id="IPR021109">
    <property type="entry name" value="Peptidase_aspartic_dom_sf"/>
</dbReference>
<dbReference type="EMBL" id="KQ474091">
    <property type="protein sequence ID" value="KPV71748.1"/>
    <property type="molecule type" value="Genomic_DNA"/>
</dbReference>
<dbReference type="PROSITE" id="PS51767">
    <property type="entry name" value="PEPTIDASE_A1"/>
    <property type="match status" value="1"/>
</dbReference>
<evidence type="ECO:0000256" key="1">
    <source>
        <dbReference type="ARBA" id="ARBA00007447"/>
    </source>
</evidence>
<evidence type="ECO:0000256" key="5">
    <source>
        <dbReference type="PIRSR" id="PIRSR601461-1"/>
    </source>
</evidence>